<feature type="transmembrane region" description="Helical" evidence="1">
    <location>
        <begin position="70"/>
        <end position="92"/>
    </location>
</feature>
<name>A0A518H921_9BACT</name>
<accession>A0A518H921</accession>
<dbReference type="EMBL" id="CP036426">
    <property type="protein sequence ID" value="QDV37355.1"/>
    <property type="molecule type" value="Genomic_DNA"/>
</dbReference>
<dbReference type="SMART" id="SM00357">
    <property type="entry name" value="CSP"/>
    <property type="match status" value="1"/>
</dbReference>
<evidence type="ECO:0000313" key="4">
    <source>
        <dbReference type="Proteomes" id="UP000317835"/>
    </source>
</evidence>
<proteinExistence type="predicted"/>
<dbReference type="InterPro" id="IPR002059">
    <property type="entry name" value="CSP_DNA-bd"/>
</dbReference>
<dbReference type="InterPro" id="IPR011129">
    <property type="entry name" value="CSD"/>
</dbReference>
<dbReference type="RefSeq" id="WP_145275056.1">
    <property type="nucleotide sequence ID" value="NZ_CP036426.1"/>
</dbReference>
<evidence type="ECO:0000256" key="1">
    <source>
        <dbReference type="SAM" id="Phobius"/>
    </source>
</evidence>
<protein>
    <submittedName>
        <fullName evidence="3">Major cold shock protein CspA</fullName>
    </submittedName>
</protein>
<keyword evidence="4" id="KW-1185">Reference proteome</keyword>
<dbReference type="SUPFAM" id="SSF50249">
    <property type="entry name" value="Nucleic acid-binding proteins"/>
    <property type="match status" value="1"/>
</dbReference>
<gene>
    <name evidence="3" type="primary">cspA</name>
    <name evidence="3" type="ORF">ElP_52930</name>
</gene>
<dbReference type="Gene3D" id="2.40.50.140">
    <property type="entry name" value="Nucleic acid-binding proteins"/>
    <property type="match status" value="1"/>
</dbReference>
<dbReference type="PROSITE" id="PS51857">
    <property type="entry name" value="CSD_2"/>
    <property type="match status" value="1"/>
</dbReference>
<dbReference type="Pfam" id="PF00313">
    <property type="entry name" value="CSD"/>
    <property type="match status" value="1"/>
</dbReference>
<reference evidence="3 4" key="1">
    <citation type="submission" date="2019-02" db="EMBL/GenBank/DDBJ databases">
        <title>Deep-cultivation of Planctomycetes and their phenomic and genomic characterization uncovers novel biology.</title>
        <authorList>
            <person name="Wiegand S."/>
            <person name="Jogler M."/>
            <person name="Boedeker C."/>
            <person name="Pinto D."/>
            <person name="Vollmers J."/>
            <person name="Rivas-Marin E."/>
            <person name="Kohn T."/>
            <person name="Peeters S.H."/>
            <person name="Heuer A."/>
            <person name="Rast P."/>
            <person name="Oberbeckmann S."/>
            <person name="Bunk B."/>
            <person name="Jeske O."/>
            <person name="Meyerdierks A."/>
            <person name="Storesund J.E."/>
            <person name="Kallscheuer N."/>
            <person name="Luecker S."/>
            <person name="Lage O.M."/>
            <person name="Pohl T."/>
            <person name="Merkel B.J."/>
            <person name="Hornburger P."/>
            <person name="Mueller R.-W."/>
            <person name="Bruemmer F."/>
            <person name="Labrenz M."/>
            <person name="Spormann A.M."/>
            <person name="Op den Camp H."/>
            <person name="Overmann J."/>
            <person name="Amann R."/>
            <person name="Jetten M.S.M."/>
            <person name="Mascher T."/>
            <person name="Medema M.H."/>
            <person name="Devos D.P."/>
            <person name="Kaster A.-K."/>
            <person name="Ovreas L."/>
            <person name="Rohde M."/>
            <person name="Galperin M.Y."/>
            <person name="Jogler C."/>
        </authorList>
    </citation>
    <scope>NUCLEOTIDE SEQUENCE [LARGE SCALE GENOMIC DNA]</scope>
    <source>
        <strain evidence="3 4">ElP</strain>
    </source>
</reference>
<feature type="domain" description="CSD" evidence="2">
    <location>
        <begin position="4"/>
        <end position="67"/>
    </location>
</feature>
<keyword evidence="1" id="KW-0472">Membrane</keyword>
<dbReference type="KEGG" id="tpla:ElP_52930"/>
<dbReference type="InterPro" id="IPR010718">
    <property type="entry name" value="DUF1294"/>
</dbReference>
<sequence length="185" mass="19582">MRGESRGVVVSFDRERGFGFIRSPALAEDAFVHASSVVGGEELRPGQQVRFLVEESDRGPRAVRVRPGRVGIPPALASIVAVIGPVGLATALLRVSGLPWASAWLVTINLATLSVWAWDKHRAVRDRRRVPESALLGLAALGGTIGAALGVLALGHKRRKPGILIGIAAFTAIQLIVVAILVTRP</sequence>
<evidence type="ECO:0000259" key="2">
    <source>
        <dbReference type="PROSITE" id="PS51857"/>
    </source>
</evidence>
<dbReference type="CDD" id="cd04458">
    <property type="entry name" value="CSP_CDS"/>
    <property type="match status" value="1"/>
</dbReference>
<keyword evidence="1" id="KW-0812">Transmembrane</keyword>
<dbReference type="InterPro" id="IPR012340">
    <property type="entry name" value="NA-bd_OB-fold"/>
</dbReference>
<feature type="transmembrane region" description="Helical" evidence="1">
    <location>
        <begin position="134"/>
        <end position="156"/>
    </location>
</feature>
<dbReference type="Pfam" id="PF06961">
    <property type="entry name" value="DUF1294"/>
    <property type="match status" value="1"/>
</dbReference>
<dbReference type="GO" id="GO:0003676">
    <property type="term" value="F:nucleic acid binding"/>
    <property type="evidence" value="ECO:0007669"/>
    <property type="project" value="InterPro"/>
</dbReference>
<dbReference type="OrthoDB" id="1698854at2"/>
<keyword evidence="1" id="KW-1133">Transmembrane helix</keyword>
<feature type="transmembrane region" description="Helical" evidence="1">
    <location>
        <begin position="98"/>
        <end position="118"/>
    </location>
</feature>
<feature type="transmembrane region" description="Helical" evidence="1">
    <location>
        <begin position="162"/>
        <end position="182"/>
    </location>
</feature>
<dbReference type="Proteomes" id="UP000317835">
    <property type="component" value="Chromosome"/>
</dbReference>
<dbReference type="GO" id="GO:0005829">
    <property type="term" value="C:cytosol"/>
    <property type="evidence" value="ECO:0007669"/>
    <property type="project" value="UniProtKB-ARBA"/>
</dbReference>
<dbReference type="AlphaFoldDB" id="A0A518H921"/>
<organism evidence="3 4">
    <name type="scientific">Tautonia plasticadhaerens</name>
    <dbReference type="NCBI Taxonomy" id="2527974"/>
    <lineage>
        <taxon>Bacteria</taxon>
        <taxon>Pseudomonadati</taxon>
        <taxon>Planctomycetota</taxon>
        <taxon>Planctomycetia</taxon>
        <taxon>Isosphaerales</taxon>
        <taxon>Isosphaeraceae</taxon>
        <taxon>Tautonia</taxon>
    </lineage>
</organism>
<evidence type="ECO:0000313" key="3">
    <source>
        <dbReference type="EMBL" id="QDV37355.1"/>
    </source>
</evidence>